<evidence type="ECO:0000313" key="2">
    <source>
        <dbReference type="EMBL" id="RCH80055.1"/>
    </source>
</evidence>
<proteinExistence type="predicted"/>
<comment type="caution">
    <text evidence="2">The sequence shown here is derived from an EMBL/GenBank/DDBJ whole genome shotgun (WGS) entry which is preliminary data.</text>
</comment>
<accession>A0A367IQX0</accession>
<evidence type="ECO:0000313" key="3">
    <source>
        <dbReference type="Proteomes" id="UP000253551"/>
    </source>
</evidence>
<gene>
    <name evidence="2" type="ORF">CU098_003755</name>
</gene>
<dbReference type="Proteomes" id="UP000253551">
    <property type="component" value="Unassembled WGS sequence"/>
</dbReference>
<sequence>TKHNFTGRENHSSKLTILANYLVDGRFEVVEKDVVTFFKAKSFCLSDNNYDIHRTVGVISVVMYIRYMIDESAKKLAKPPHNRVPETPLKDVNTYHSPMQAA</sequence>
<feature type="non-terminal residue" evidence="2">
    <location>
        <position position="1"/>
    </location>
</feature>
<name>A0A367IQX0_RHIST</name>
<feature type="region of interest" description="Disordered" evidence="1">
    <location>
        <begin position="76"/>
        <end position="102"/>
    </location>
</feature>
<organism evidence="2 3">
    <name type="scientific">Rhizopus stolonifer</name>
    <name type="common">Rhizopus nigricans</name>
    <dbReference type="NCBI Taxonomy" id="4846"/>
    <lineage>
        <taxon>Eukaryota</taxon>
        <taxon>Fungi</taxon>
        <taxon>Fungi incertae sedis</taxon>
        <taxon>Mucoromycota</taxon>
        <taxon>Mucoromycotina</taxon>
        <taxon>Mucoromycetes</taxon>
        <taxon>Mucorales</taxon>
        <taxon>Mucorineae</taxon>
        <taxon>Rhizopodaceae</taxon>
        <taxon>Rhizopus</taxon>
    </lineage>
</organism>
<evidence type="ECO:0000256" key="1">
    <source>
        <dbReference type="SAM" id="MobiDB-lite"/>
    </source>
</evidence>
<keyword evidence="3" id="KW-1185">Reference proteome</keyword>
<dbReference type="AlphaFoldDB" id="A0A367IQX0"/>
<dbReference type="EMBL" id="PJQM01006208">
    <property type="protein sequence ID" value="RCH80055.1"/>
    <property type="molecule type" value="Genomic_DNA"/>
</dbReference>
<protein>
    <submittedName>
        <fullName evidence="2">Uncharacterized protein</fullName>
    </submittedName>
</protein>
<reference evidence="2 3" key="1">
    <citation type="journal article" date="2018" name="G3 (Bethesda)">
        <title>Phylogenetic and Phylogenomic Definition of Rhizopus Species.</title>
        <authorList>
            <person name="Gryganskyi A.P."/>
            <person name="Golan J."/>
            <person name="Dolatabadi S."/>
            <person name="Mondo S."/>
            <person name="Robb S."/>
            <person name="Idnurm A."/>
            <person name="Muszewska A."/>
            <person name="Steczkiewicz K."/>
            <person name="Masonjones S."/>
            <person name="Liao H.L."/>
            <person name="Gajdeczka M.T."/>
            <person name="Anike F."/>
            <person name="Vuek A."/>
            <person name="Anishchenko I.M."/>
            <person name="Voigt K."/>
            <person name="de Hoog G.S."/>
            <person name="Smith M.E."/>
            <person name="Heitman J."/>
            <person name="Vilgalys R."/>
            <person name="Stajich J.E."/>
        </authorList>
    </citation>
    <scope>NUCLEOTIDE SEQUENCE [LARGE SCALE GENOMIC DNA]</scope>
    <source>
        <strain evidence="2 3">LSU 92-RS-03</strain>
    </source>
</reference>